<feature type="compositionally biased region" description="Basic and acidic residues" evidence="1">
    <location>
        <begin position="25"/>
        <end position="34"/>
    </location>
</feature>
<proteinExistence type="predicted"/>
<accession>A0A2P2JYS3</accession>
<reference evidence="2" key="1">
    <citation type="submission" date="2018-02" db="EMBL/GenBank/DDBJ databases">
        <title>Rhizophora mucronata_Transcriptome.</title>
        <authorList>
            <person name="Meera S.P."/>
            <person name="Sreeshan A."/>
            <person name="Augustine A."/>
        </authorList>
    </citation>
    <scope>NUCLEOTIDE SEQUENCE</scope>
    <source>
        <tissue evidence="2">Leaf</tissue>
    </source>
</reference>
<evidence type="ECO:0000256" key="1">
    <source>
        <dbReference type="SAM" id="MobiDB-lite"/>
    </source>
</evidence>
<protein>
    <submittedName>
        <fullName evidence="2">Uncharacterized protein</fullName>
    </submittedName>
</protein>
<feature type="region of interest" description="Disordered" evidence="1">
    <location>
        <begin position="1"/>
        <end position="34"/>
    </location>
</feature>
<dbReference type="EMBL" id="GGEC01018140">
    <property type="protein sequence ID" value="MBW98623.1"/>
    <property type="molecule type" value="Transcribed_RNA"/>
</dbReference>
<evidence type="ECO:0000313" key="2">
    <source>
        <dbReference type="EMBL" id="MBW98623.1"/>
    </source>
</evidence>
<name>A0A2P2JYS3_RHIMU</name>
<sequence length="34" mass="3899">MESRQHDGDWFDDGEVESQLSGRRGLSEECKAMI</sequence>
<organism evidence="2">
    <name type="scientific">Rhizophora mucronata</name>
    <name type="common">Asiatic mangrove</name>
    <dbReference type="NCBI Taxonomy" id="61149"/>
    <lineage>
        <taxon>Eukaryota</taxon>
        <taxon>Viridiplantae</taxon>
        <taxon>Streptophyta</taxon>
        <taxon>Embryophyta</taxon>
        <taxon>Tracheophyta</taxon>
        <taxon>Spermatophyta</taxon>
        <taxon>Magnoliopsida</taxon>
        <taxon>eudicotyledons</taxon>
        <taxon>Gunneridae</taxon>
        <taxon>Pentapetalae</taxon>
        <taxon>rosids</taxon>
        <taxon>fabids</taxon>
        <taxon>Malpighiales</taxon>
        <taxon>Rhizophoraceae</taxon>
        <taxon>Rhizophora</taxon>
    </lineage>
</organism>
<dbReference type="AlphaFoldDB" id="A0A2P2JYS3"/>